<evidence type="ECO:0000313" key="1">
    <source>
        <dbReference type="EMBL" id="TGO18045.1"/>
    </source>
</evidence>
<protein>
    <recommendedName>
        <fullName evidence="3">Transcription factor domain-containing protein</fullName>
    </recommendedName>
</protein>
<sequence length="535" mass="59591">MHGLRLASVESAVPQIAQHLNSTHSSIASSISAASPYHDAIDFSIHASISDDPFGNNQSGLQPRRYDRSSHRFMDAAGDERFYGQSSAYASFDCTKVRFEKKANSKDYGSFSLIDILIASEPKVASTLQRLTDLPKTLPMPPPSELESDGKHIALSSRALLEVTLEFYMKEINAPLPIFDKATLLKAIDEQCSMGYISSGGPSKYEDLMLMLLNNAKRSFSIFDTLLKPRFASIQALFTLSSALVIIAGLSSSLDLIWAPTQIGKSESNSPQSHVTREFYDHQVAAKHIALAHQMARSIGLHQPGKFCSQGCQSYLFECSVPLLEFDQPSPLEVAFLAKIKMACFLEEIYSELYMNNAETRPYSSRQSSAMRLLAQLNQEWPDFYARAAMLKASYPSVELELRHMFLTNRVLILLCSNLIEHKSRLLEDSRTTLEIIGEHKAQQSIRGNMALSNVLHLDPLISFFELFLNIVESPQLSHSRDQELIAMTIEGITSQRHANYISSACARVYESVAVCSEIVLAIKQAFPPSSISWE</sequence>
<dbReference type="EMBL" id="PQXI01000395">
    <property type="protein sequence ID" value="TGO18045.1"/>
    <property type="molecule type" value="Genomic_DNA"/>
</dbReference>
<gene>
    <name evidence="1" type="ORF">BPAE_0397g00010</name>
</gene>
<dbReference type="Proteomes" id="UP000297910">
    <property type="component" value="Unassembled WGS sequence"/>
</dbReference>
<evidence type="ECO:0008006" key="3">
    <source>
        <dbReference type="Google" id="ProtNLM"/>
    </source>
</evidence>
<proteinExistence type="predicted"/>
<name>A0A4Z1F0U4_9HELO</name>
<comment type="caution">
    <text evidence="1">The sequence shown here is derived from an EMBL/GenBank/DDBJ whole genome shotgun (WGS) entry which is preliminary data.</text>
</comment>
<accession>A0A4Z1F0U4</accession>
<reference evidence="1 2" key="1">
    <citation type="submission" date="2017-12" db="EMBL/GenBank/DDBJ databases">
        <title>Comparative genomics of Botrytis spp.</title>
        <authorList>
            <person name="Valero-Jimenez C.A."/>
            <person name="Tapia P."/>
            <person name="Veloso J."/>
            <person name="Silva-Moreno E."/>
            <person name="Staats M."/>
            <person name="Valdes J.H."/>
            <person name="Van Kan J.A.L."/>
        </authorList>
    </citation>
    <scope>NUCLEOTIDE SEQUENCE [LARGE SCALE GENOMIC DNA]</scope>
    <source>
        <strain evidence="1 2">Bp0003</strain>
    </source>
</reference>
<dbReference type="AlphaFoldDB" id="A0A4Z1F0U4"/>
<keyword evidence="2" id="KW-1185">Reference proteome</keyword>
<organism evidence="1 2">
    <name type="scientific">Botrytis paeoniae</name>
    <dbReference type="NCBI Taxonomy" id="278948"/>
    <lineage>
        <taxon>Eukaryota</taxon>
        <taxon>Fungi</taxon>
        <taxon>Dikarya</taxon>
        <taxon>Ascomycota</taxon>
        <taxon>Pezizomycotina</taxon>
        <taxon>Leotiomycetes</taxon>
        <taxon>Helotiales</taxon>
        <taxon>Sclerotiniaceae</taxon>
        <taxon>Botrytis</taxon>
    </lineage>
</organism>
<evidence type="ECO:0000313" key="2">
    <source>
        <dbReference type="Proteomes" id="UP000297910"/>
    </source>
</evidence>